<dbReference type="InterPro" id="IPR055354">
    <property type="entry name" value="DUF7507"/>
</dbReference>
<dbReference type="Pfam" id="PF24346">
    <property type="entry name" value="DUF7507"/>
    <property type="match status" value="1"/>
</dbReference>
<gene>
    <name evidence="3" type="ORF">UU82_C0018G0012</name>
</gene>
<dbReference type="AlphaFoldDB" id="A0A0G0XHA7"/>
<comment type="caution">
    <text evidence="3">The sequence shown here is derived from an EMBL/GenBank/DDBJ whole genome shotgun (WGS) entry which is preliminary data.</text>
</comment>
<proteinExistence type="predicted"/>
<organism evidence="3 4">
    <name type="scientific">Candidatus Nomurabacteria bacterium GW2011_GWC2_41_8</name>
    <dbReference type="NCBI Taxonomy" id="1618755"/>
    <lineage>
        <taxon>Bacteria</taxon>
        <taxon>Candidatus Nomuraibacteriota</taxon>
    </lineage>
</organism>
<dbReference type="InterPro" id="IPR044048">
    <property type="entry name" value="Big_12"/>
</dbReference>
<dbReference type="EMBL" id="LCCC01000018">
    <property type="protein sequence ID" value="KKS23827.1"/>
    <property type="molecule type" value="Genomic_DNA"/>
</dbReference>
<name>A0A0G0XHA7_9BACT</name>
<feature type="domain" description="Bacterial Ig-like" evidence="1">
    <location>
        <begin position="195"/>
        <end position="293"/>
    </location>
</feature>
<protein>
    <submittedName>
        <fullName evidence="3">BNR/Asp-box repeat protein</fullName>
    </submittedName>
</protein>
<dbReference type="NCBIfam" id="TIGR01451">
    <property type="entry name" value="B_ant_repeat"/>
    <property type="match status" value="1"/>
</dbReference>
<dbReference type="InterPro" id="IPR047589">
    <property type="entry name" value="DUF11_rpt"/>
</dbReference>
<dbReference type="Gene3D" id="2.40.160.150">
    <property type="match status" value="1"/>
</dbReference>
<evidence type="ECO:0000313" key="4">
    <source>
        <dbReference type="Proteomes" id="UP000033949"/>
    </source>
</evidence>
<dbReference type="Pfam" id="PF19078">
    <property type="entry name" value="Big_12"/>
    <property type="match status" value="1"/>
</dbReference>
<evidence type="ECO:0000313" key="3">
    <source>
        <dbReference type="EMBL" id="KKS23827.1"/>
    </source>
</evidence>
<reference evidence="3 4" key="1">
    <citation type="journal article" date="2015" name="Nature">
        <title>rRNA introns, odd ribosomes, and small enigmatic genomes across a large radiation of phyla.</title>
        <authorList>
            <person name="Brown C.T."/>
            <person name="Hug L.A."/>
            <person name="Thomas B.C."/>
            <person name="Sharon I."/>
            <person name="Castelle C.J."/>
            <person name="Singh A."/>
            <person name="Wilkins M.J."/>
            <person name="Williams K.H."/>
            <person name="Banfield J.F."/>
        </authorList>
    </citation>
    <scope>NUCLEOTIDE SEQUENCE [LARGE SCALE GENOMIC DNA]</scope>
</reference>
<sequence length="650" mass="66138">MNLYIKKLNKNSIIIIFALFLVFTGYNNIVRAATGGGTATIAVDGGAQGAGVTVVQSTSHTFTAVLTINVSGMTLGAASPTFTIPTGFTAPNASPVAVAGDVNADGKWSVVSGTGSCVVDSAPGSPNTTATGQVITVDITADCANGDTITLTYKGTSNVAMGATALTVSTADAGDPGPVTPLLAGSPTITVTAADVTAPTVAVTMDDDALNIGDTSLVTFTFSETPVEFATADVTVANGSIGAIDTSNPLVQTATYTPTNGITDATNVITVGTAWTDAALNAGVGDDSPNYTIDTTAATETITVIKLVVGGTKVVADFPLFVNASGVTSGVANSFPVPATYTVTETSNTNYTASFSGFCPGGVISLTLGTPKICTITNTYAIPPVSGSVSLSSAPVPPLIDVLKVPSPLALPSGPGPVTYTYTLRNIGTVPVTNITMAGDSCSPIIFVSGDANANAKLEVNERWVYRCTTTLSQTHTNVVTTTGWANGISAVDIATATVVVGASIVPPLIHVTKVPNTFLLSSPGGAVTYTYTVTNPGTVPLSNVSVTDDKCTGLPGRVLGHPGDLNKNNLLETNETWSFVCQTNLTQTTTNTVTASGDANGLTARDFAIATVVVSAPGFPKTGFPSEEKKGLWNYAMNLLENLWNLSFH</sequence>
<evidence type="ECO:0000259" key="1">
    <source>
        <dbReference type="Pfam" id="PF19078"/>
    </source>
</evidence>
<dbReference type="Proteomes" id="UP000033949">
    <property type="component" value="Unassembled WGS sequence"/>
</dbReference>
<feature type="domain" description="DUF7507" evidence="2">
    <location>
        <begin position="508"/>
        <end position="598"/>
    </location>
</feature>
<dbReference type="PATRIC" id="fig|1618755.3.peg.394"/>
<evidence type="ECO:0000259" key="2">
    <source>
        <dbReference type="Pfam" id="PF24346"/>
    </source>
</evidence>
<accession>A0A0G0XHA7</accession>